<dbReference type="Gene3D" id="3.40.50.1010">
    <property type="entry name" value="5'-nuclease"/>
    <property type="match status" value="1"/>
</dbReference>
<keyword evidence="6" id="KW-0227">DNA damage</keyword>
<sequence>MGIQGLLPFLRSIQRESHLKHWAGKTLAIDGYVWLHRGAYHCAQELCLGSPTKKHVEYFVQKIKLLHAFGVTAYVVFDGDHLPSKKITEDDRENRRRTALTNANRLLAQGDQKKAREEFVKAVDVTPQLAYDVILALRSMGVKYVVAPYEADAQLRFLEMKGEVDGIITEDSDLLVYGAQNVLFKMDPSGNCIHISRKEFGLVDDKRMSLWTEQEFRQMAMLSGCDYLSSIPGLGIKKAHDLIRRHKTAEKAIKATRLDGKLCVPPKYEQSFHRAELTFKHQFVFDHSTRAMIPLNPLPEPPPSPESLTGCGAKWPDQVAIDVAEGRVDPFTKQPLSAQSSPGLKHLPPLRAPKTITTKPSTQKRPVLSSAKQSTLNMFAFKPSSSIPQVVSSTPSRPPTTTIPDDLTCSKRLESINATSSKFFDCQTSKQPDISCAEFDSESQGFVATQTTVEDLRAEDATPLTQEGWDAISEMSIEGPVDAKLEDVRRDMEFDKLIGDDLPSSQMHDPFNVSVTLPTISRPESHPYSSLSPISSSYSASNKENREPSFKEDYFDSSVCPSSSQEIENKPCQIISDGVISSSDLGEGELTITKPRVTIITPNNHNSMSTAVNCRRDSEPISRQTRQLPISSDPILSSDEDNDENDRTMVLDSGLNNRRKGAKSTSHSHQPFKRVCRGFVETPSSKLSKLAKRSGSTVISTPHGNDHDLEEISPSLARVASGIRNRFTYQKPSSSSSEKRLPIGKPKLFDFSRKSSSSNSNSNSNNEVENQNQNNSKTSSSEKRLSTTSTTSHRKSCQLPLGTSSSTILNDLSDDHTKKNESDLQPYLSLKCQTNSKKSTSKKQSLCNTSSIKSVPPHPAPLTSTRTTSNKLSMFIFRGNVN</sequence>
<dbReference type="GO" id="GO:0046872">
    <property type="term" value="F:metal ion binding"/>
    <property type="evidence" value="ECO:0007669"/>
    <property type="project" value="UniProtKB-KW"/>
</dbReference>
<keyword evidence="18" id="KW-1185">Reference proteome</keyword>
<evidence type="ECO:0000256" key="5">
    <source>
        <dbReference type="ARBA" id="ARBA00022723"/>
    </source>
</evidence>
<dbReference type="GO" id="GO:0017108">
    <property type="term" value="F:5'-flap endonuclease activity"/>
    <property type="evidence" value="ECO:0007669"/>
    <property type="project" value="TreeGrafter"/>
</dbReference>
<comment type="caution">
    <text evidence="17">The sequence shown here is derived from an EMBL/GenBank/DDBJ whole genome shotgun (WGS) entry which is preliminary data.</text>
</comment>
<dbReference type="SMART" id="SM00484">
    <property type="entry name" value="XPGI"/>
    <property type="match status" value="1"/>
</dbReference>
<evidence type="ECO:0000256" key="13">
    <source>
        <dbReference type="ARBA" id="ARBA00023242"/>
    </source>
</evidence>
<evidence type="ECO:0000256" key="8">
    <source>
        <dbReference type="ARBA" id="ARBA00022839"/>
    </source>
</evidence>
<evidence type="ECO:0000313" key="18">
    <source>
        <dbReference type="Proteomes" id="UP000054564"/>
    </source>
</evidence>
<evidence type="ECO:0000256" key="2">
    <source>
        <dbReference type="ARBA" id="ARBA00004123"/>
    </source>
</evidence>
<gene>
    <name evidence="17" type="ORF">PSTG_04159</name>
</gene>
<dbReference type="Pfam" id="PF00752">
    <property type="entry name" value="XPG_N"/>
    <property type="match status" value="1"/>
</dbReference>
<feature type="region of interest" description="Disordered" evidence="14">
    <location>
        <begin position="523"/>
        <end position="557"/>
    </location>
</feature>
<dbReference type="PANTHER" id="PTHR11081">
    <property type="entry name" value="FLAP ENDONUCLEASE FAMILY MEMBER"/>
    <property type="match status" value="1"/>
</dbReference>
<evidence type="ECO:0000256" key="1">
    <source>
        <dbReference type="ARBA" id="ARBA00001946"/>
    </source>
</evidence>
<feature type="compositionally biased region" description="Polar residues" evidence="14">
    <location>
        <begin position="602"/>
        <end position="612"/>
    </location>
</feature>
<dbReference type="GO" id="GO:0005634">
    <property type="term" value="C:nucleus"/>
    <property type="evidence" value="ECO:0007669"/>
    <property type="project" value="UniProtKB-SubCell"/>
</dbReference>
<dbReference type="InterPro" id="IPR008918">
    <property type="entry name" value="HhH2"/>
</dbReference>
<feature type="compositionally biased region" description="Low complexity" evidence="14">
    <location>
        <begin position="755"/>
        <end position="779"/>
    </location>
</feature>
<dbReference type="InterPro" id="IPR006084">
    <property type="entry name" value="XPG/Rad2"/>
</dbReference>
<keyword evidence="4" id="KW-0540">Nuclease</keyword>
<keyword evidence="12" id="KW-0234">DNA repair</keyword>
<dbReference type="InterPro" id="IPR044752">
    <property type="entry name" value="PIN-like_EXO1"/>
</dbReference>
<dbReference type="GO" id="GO:0035312">
    <property type="term" value="F:5'-3' DNA exonuclease activity"/>
    <property type="evidence" value="ECO:0007669"/>
    <property type="project" value="InterPro"/>
</dbReference>
<evidence type="ECO:0000256" key="7">
    <source>
        <dbReference type="ARBA" id="ARBA00022801"/>
    </source>
</evidence>
<accession>A0A0L0VTG8</accession>
<evidence type="ECO:0000256" key="9">
    <source>
        <dbReference type="ARBA" id="ARBA00022842"/>
    </source>
</evidence>
<feature type="compositionally biased region" description="Polar residues" evidence="14">
    <location>
        <begin position="621"/>
        <end position="630"/>
    </location>
</feature>
<dbReference type="PANTHER" id="PTHR11081:SF65">
    <property type="entry name" value="DNA DAMAGE-INDUCIBLE PROTEIN DIN7-RELATED"/>
    <property type="match status" value="1"/>
</dbReference>
<evidence type="ECO:0000256" key="11">
    <source>
        <dbReference type="ARBA" id="ARBA00023125"/>
    </source>
</evidence>
<evidence type="ECO:0000313" key="17">
    <source>
        <dbReference type="EMBL" id="KNF02561.1"/>
    </source>
</evidence>
<reference evidence="18" key="1">
    <citation type="submission" date="2014-03" db="EMBL/GenBank/DDBJ databases">
        <title>The Genome Sequence of Puccinia striiformis f. sp. tritici PST-78.</title>
        <authorList>
            <consortium name="The Broad Institute Genome Sequencing Platform"/>
            <person name="Cuomo C."/>
            <person name="Hulbert S."/>
            <person name="Chen X."/>
            <person name="Walker B."/>
            <person name="Young S.K."/>
            <person name="Zeng Q."/>
            <person name="Gargeya S."/>
            <person name="Fitzgerald M."/>
            <person name="Haas B."/>
            <person name="Abouelleil A."/>
            <person name="Alvarado L."/>
            <person name="Arachchi H.M."/>
            <person name="Berlin A.M."/>
            <person name="Chapman S.B."/>
            <person name="Goldberg J."/>
            <person name="Griggs A."/>
            <person name="Gujja S."/>
            <person name="Hansen M."/>
            <person name="Howarth C."/>
            <person name="Imamovic A."/>
            <person name="Larimer J."/>
            <person name="McCowan C."/>
            <person name="Montmayeur A."/>
            <person name="Murphy C."/>
            <person name="Neiman D."/>
            <person name="Pearson M."/>
            <person name="Priest M."/>
            <person name="Roberts A."/>
            <person name="Saif S."/>
            <person name="Shea T."/>
            <person name="Sisk P."/>
            <person name="Sykes S."/>
            <person name="Wortman J."/>
            <person name="Nusbaum C."/>
            <person name="Birren B."/>
        </authorList>
    </citation>
    <scope>NUCLEOTIDE SEQUENCE [LARGE SCALE GENOMIC DNA]</scope>
    <source>
        <strain evidence="18">race PST-78</strain>
    </source>
</reference>
<proteinExistence type="inferred from homology"/>
<feature type="compositionally biased region" description="Basic and acidic residues" evidence="14">
    <location>
        <begin position="543"/>
        <end position="554"/>
    </location>
</feature>
<evidence type="ECO:0000256" key="4">
    <source>
        <dbReference type="ARBA" id="ARBA00022722"/>
    </source>
</evidence>
<keyword evidence="10" id="KW-0267">Excision nuclease</keyword>
<dbReference type="InterPro" id="IPR006086">
    <property type="entry name" value="XPG-I_dom"/>
</dbReference>
<dbReference type="InterPro" id="IPR029060">
    <property type="entry name" value="PIN-like_dom_sf"/>
</dbReference>
<comment type="subcellular location">
    <subcellularLocation>
        <location evidence="2">Nucleus</location>
    </subcellularLocation>
</comment>
<evidence type="ECO:0000256" key="10">
    <source>
        <dbReference type="ARBA" id="ARBA00022881"/>
    </source>
</evidence>
<evidence type="ECO:0000256" key="14">
    <source>
        <dbReference type="SAM" id="MobiDB-lite"/>
    </source>
</evidence>
<dbReference type="STRING" id="1165861.A0A0L0VTG8"/>
<feature type="domain" description="XPG N-terminal" evidence="16">
    <location>
        <begin position="1"/>
        <end position="99"/>
    </location>
</feature>
<feature type="compositionally biased region" description="Low complexity" evidence="14">
    <location>
        <begin position="834"/>
        <end position="845"/>
    </location>
</feature>
<keyword evidence="5" id="KW-0479">Metal-binding</keyword>
<dbReference type="GO" id="GO:0006281">
    <property type="term" value="P:DNA repair"/>
    <property type="evidence" value="ECO:0007669"/>
    <property type="project" value="UniProtKB-KW"/>
</dbReference>
<comment type="cofactor">
    <cofactor evidence="1">
        <name>Mg(2+)</name>
        <dbReference type="ChEBI" id="CHEBI:18420"/>
    </cofactor>
</comment>
<dbReference type="InterPro" id="IPR006085">
    <property type="entry name" value="XPG_DNA_repair_N"/>
</dbReference>
<dbReference type="SMART" id="SM00485">
    <property type="entry name" value="XPGN"/>
    <property type="match status" value="1"/>
</dbReference>
<dbReference type="AlphaFoldDB" id="A0A0L0VTG8"/>
<dbReference type="FunFam" id="3.40.50.1010:FF:000002">
    <property type="entry name" value="Exonuclease 1, putative"/>
    <property type="match status" value="1"/>
</dbReference>
<comment type="similarity">
    <text evidence="3">Belongs to the XPG/RAD2 endonuclease family. EXO1 subfamily.</text>
</comment>
<feature type="region of interest" description="Disordered" evidence="14">
    <location>
        <begin position="727"/>
        <end position="821"/>
    </location>
</feature>
<dbReference type="SMART" id="SM00279">
    <property type="entry name" value="HhH2"/>
    <property type="match status" value="1"/>
</dbReference>
<dbReference type="SUPFAM" id="SSF47807">
    <property type="entry name" value="5' to 3' exonuclease, C-terminal subdomain"/>
    <property type="match status" value="1"/>
</dbReference>
<feature type="compositionally biased region" description="Low complexity" evidence="14">
    <location>
        <begin position="526"/>
        <end position="541"/>
    </location>
</feature>
<feature type="region of interest" description="Disordered" evidence="14">
    <location>
        <begin position="834"/>
        <end position="867"/>
    </location>
</feature>
<feature type="compositionally biased region" description="Polar residues" evidence="14">
    <location>
        <begin position="694"/>
        <end position="703"/>
    </location>
</feature>
<dbReference type="FunFam" id="1.10.150.20:FF:000011">
    <property type="entry name" value="exonuclease 1"/>
    <property type="match status" value="1"/>
</dbReference>
<dbReference type="OrthoDB" id="26491at2759"/>
<protein>
    <submittedName>
        <fullName evidence="17">Uncharacterized protein</fullName>
    </submittedName>
</protein>
<feature type="compositionally biased region" description="Basic and acidic residues" evidence="14">
    <location>
        <begin position="737"/>
        <end position="753"/>
    </location>
</feature>
<dbReference type="EMBL" id="AJIL01000022">
    <property type="protein sequence ID" value="KNF02561.1"/>
    <property type="molecule type" value="Genomic_DNA"/>
</dbReference>
<keyword evidence="11" id="KW-0238">DNA-binding</keyword>
<evidence type="ECO:0000256" key="6">
    <source>
        <dbReference type="ARBA" id="ARBA00022763"/>
    </source>
</evidence>
<feature type="domain" description="XPG-I" evidence="15">
    <location>
        <begin position="138"/>
        <end position="202"/>
    </location>
</feature>
<keyword evidence="7" id="KW-0378">Hydrolase</keyword>
<evidence type="ECO:0000259" key="15">
    <source>
        <dbReference type="SMART" id="SM00484"/>
    </source>
</evidence>
<dbReference type="InterPro" id="IPR036279">
    <property type="entry name" value="5-3_exonuclease_C_sf"/>
</dbReference>
<name>A0A0L0VTG8_9BASI</name>
<feature type="compositionally biased region" description="Polar residues" evidence="14">
    <location>
        <begin position="801"/>
        <end position="810"/>
    </location>
</feature>
<dbReference type="Gene3D" id="1.10.150.20">
    <property type="entry name" value="5' to 3' exonuclease, C-terminal subdomain"/>
    <property type="match status" value="1"/>
</dbReference>
<dbReference type="Proteomes" id="UP000054564">
    <property type="component" value="Unassembled WGS sequence"/>
</dbReference>
<evidence type="ECO:0000256" key="3">
    <source>
        <dbReference type="ARBA" id="ARBA00010563"/>
    </source>
</evidence>
<dbReference type="CDD" id="cd09908">
    <property type="entry name" value="H3TH_EXO1"/>
    <property type="match status" value="1"/>
</dbReference>
<evidence type="ECO:0000256" key="12">
    <source>
        <dbReference type="ARBA" id="ARBA00023204"/>
    </source>
</evidence>
<dbReference type="CDD" id="cd09857">
    <property type="entry name" value="PIN_EXO1"/>
    <property type="match status" value="1"/>
</dbReference>
<dbReference type="PRINTS" id="PR00853">
    <property type="entry name" value="XPGRADSUPER"/>
</dbReference>
<feature type="region of interest" description="Disordered" evidence="14">
    <location>
        <begin position="602"/>
        <end position="671"/>
    </location>
</feature>
<organism evidence="17 18">
    <name type="scientific">Puccinia striiformis f. sp. tritici PST-78</name>
    <dbReference type="NCBI Taxonomy" id="1165861"/>
    <lineage>
        <taxon>Eukaryota</taxon>
        <taxon>Fungi</taxon>
        <taxon>Dikarya</taxon>
        <taxon>Basidiomycota</taxon>
        <taxon>Pucciniomycotina</taxon>
        <taxon>Pucciniomycetes</taxon>
        <taxon>Pucciniales</taxon>
        <taxon>Pucciniaceae</taxon>
        <taxon>Puccinia</taxon>
    </lineage>
</organism>
<feature type="region of interest" description="Disordered" evidence="14">
    <location>
        <begin position="685"/>
        <end position="711"/>
    </location>
</feature>
<feature type="compositionally biased region" description="Polar residues" evidence="14">
    <location>
        <begin position="727"/>
        <end position="736"/>
    </location>
</feature>
<keyword evidence="9" id="KW-0460">Magnesium</keyword>
<keyword evidence="13" id="KW-0539">Nucleus</keyword>
<keyword evidence="8" id="KW-0269">Exonuclease</keyword>
<dbReference type="SUPFAM" id="SSF88723">
    <property type="entry name" value="PIN domain-like"/>
    <property type="match status" value="1"/>
</dbReference>
<evidence type="ECO:0000259" key="16">
    <source>
        <dbReference type="SMART" id="SM00485"/>
    </source>
</evidence>
<dbReference type="GO" id="GO:0003677">
    <property type="term" value="F:DNA binding"/>
    <property type="evidence" value="ECO:0007669"/>
    <property type="project" value="UniProtKB-KW"/>
</dbReference>
<dbReference type="InterPro" id="IPR037315">
    <property type="entry name" value="EXO1_H3TH"/>
</dbReference>
<feature type="region of interest" description="Disordered" evidence="14">
    <location>
        <begin position="334"/>
        <end position="368"/>
    </location>
</feature>
<feature type="compositionally biased region" description="Polar residues" evidence="14">
    <location>
        <begin position="355"/>
        <end position="368"/>
    </location>
</feature>
<dbReference type="Pfam" id="PF00867">
    <property type="entry name" value="XPG_I"/>
    <property type="match status" value="1"/>
</dbReference>